<protein>
    <recommendedName>
        <fullName evidence="4">G protein-coupled receptor</fullName>
    </recommendedName>
</protein>
<sequence length="197" mass="23004">NEPSIMSQIVASFNPNAPRYYSWFNNHVTKVARTCLIIDFSLLFLLFLVDLRTIVLFPFISFGIYGVLKESRIPLLIYFFLTMVNPKSKLYNAAQNAEIAVVVIILFVFMTRTAFEIAKLKVLWKMCLFLKDREVAERIPVVYQMRADPLPSSIPSAYEKNTQIFQHIPFNFTFIISSHLCQYFADSFIDHRQLKNR</sequence>
<dbReference type="Proteomes" id="UP001432322">
    <property type="component" value="Unassembled WGS sequence"/>
</dbReference>
<proteinExistence type="predicted"/>
<evidence type="ECO:0008006" key="4">
    <source>
        <dbReference type="Google" id="ProtNLM"/>
    </source>
</evidence>
<evidence type="ECO:0000313" key="3">
    <source>
        <dbReference type="Proteomes" id="UP001432322"/>
    </source>
</evidence>
<feature type="transmembrane region" description="Helical" evidence="1">
    <location>
        <begin position="93"/>
        <end position="115"/>
    </location>
</feature>
<feature type="non-terminal residue" evidence="2">
    <location>
        <position position="197"/>
    </location>
</feature>
<dbReference type="AlphaFoldDB" id="A0AAV5V7A3"/>
<keyword evidence="1" id="KW-0812">Transmembrane</keyword>
<evidence type="ECO:0000256" key="1">
    <source>
        <dbReference type="SAM" id="Phobius"/>
    </source>
</evidence>
<name>A0AAV5V7A3_9BILA</name>
<comment type="caution">
    <text evidence="2">The sequence shown here is derived from an EMBL/GenBank/DDBJ whole genome shotgun (WGS) entry which is preliminary data.</text>
</comment>
<keyword evidence="1" id="KW-0472">Membrane</keyword>
<reference evidence="2" key="1">
    <citation type="submission" date="2023-10" db="EMBL/GenBank/DDBJ databases">
        <title>Genome assembly of Pristionchus species.</title>
        <authorList>
            <person name="Yoshida K."/>
            <person name="Sommer R.J."/>
        </authorList>
    </citation>
    <scope>NUCLEOTIDE SEQUENCE</scope>
    <source>
        <strain evidence="2">RS5133</strain>
    </source>
</reference>
<accession>A0AAV5V7A3</accession>
<gene>
    <name evidence="2" type="ORF">PFISCL1PPCAC_5425</name>
</gene>
<dbReference type="EMBL" id="BTSY01000002">
    <property type="protein sequence ID" value="GMT14128.1"/>
    <property type="molecule type" value="Genomic_DNA"/>
</dbReference>
<evidence type="ECO:0000313" key="2">
    <source>
        <dbReference type="EMBL" id="GMT14128.1"/>
    </source>
</evidence>
<organism evidence="2 3">
    <name type="scientific">Pristionchus fissidentatus</name>
    <dbReference type="NCBI Taxonomy" id="1538716"/>
    <lineage>
        <taxon>Eukaryota</taxon>
        <taxon>Metazoa</taxon>
        <taxon>Ecdysozoa</taxon>
        <taxon>Nematoda</taxon>
        <taxon>Chromadorea</taxon>
        <taxon>Rhabditida</taxon>
        <taxon>Rhabditina</taxon>
        <taxon>Diplogasteromorpha</taxon>
        <taxon>Diplogasteroidea</taxon>
        <taxon>Neodiplogasteridae</taxon>
        <taxon>Pristionchus</taxon>
    </lineage>
</organism>
<keyword evidence="1" id="KW-1133">Transmembrane helix</keyword>
<feature type="non-terminal residue" evidence="2">
    <location>
        <position position="1"/>
    </location>
</feature>
<keyword evidence="3" id="KW-1185">Reference proteome</keyword>